<dbReference type="Pfam" id="PF00817">
    <property type="entry name" value="IMS"/>
    <property type="match status" value="1"/>
</dbReference>
<evidence type="ECO:0000256" key="5">
    <source>
        <dbReference type="ARBA" id="ARBA00022695"/>
    </source>
</evidence>
<dbReference type="HAMAP" id="MF_01113">
    <property type="entry name" value="DNApol_IV"/>
    <property type="match status" value="1"/>
</dbReference>
<comment type="subunit">
    <text evidence="13">Monomer.</text>
</comment>
<dbReference type="Pfam" id="PF21999">
    <property type="entry name" value="IMS_HHH_1"/>
    <property type="match status" value="1"/>
</dbReference>
<dbReference type="SUPFAM" id="SSF100879">
    <property type="entry name" value="Lesion bypass DNA polymerase (Y-family), little finger domain"/>
    <property type="match status" value="1"/>
</dbReference>
<dbReference type="InterPro" id="IPR050116">
    <property type="entry name" value="DNA_polymerase-Y"/>
</dbReference>
<dbReference type="InterPro" id="IPR001126">
    <property type="entry name" value="UmuC"/>
</dbReference>
<evidence type="ECO:0000256" key="8">
    <source>
        <dbReference type="ARBA" id="ARBA00022763"/>
    </source>
</evidence>
<keyword evidence="16" id="KW-1185">Reference proteome</keyword>
<dbReference type="RefSeq" id="WP_233695392.1">
    <property type="nucleotide sequence ID" value="NZ_JAJNBZ010000001.1"/>
</dbReference>
<dbReference type="PANTHER" id="PTHR11076:SF35">
    <property type="entry name" value="DNA REPAIR PROTEIN HOMOLOG YOBH"/>
    <property type="match status" value="1"/>
</dbReference>
<dbReference type="CDD" id="cd01700">
    <property type="entry name" value="PolY_Pol_V_umuC"/>
    <property type="match status" value="1"/>
</dbReference>
<dbReference type="PROSITE" id="PS50173">
    <property type="entry name" value="UMUC"/>
    <property type="match status" value="1"/>
</dbReference>
<keyword evidence="8 13" id="KW-0227">DNA damage</keyword>
<dbReference type="InterPro" id="IPR043128">
    <property type="entry name" value="Rev_trsase/Diguanyl_cyclase"/>
</dbReference>
<reference evidence="15 16" key="1">
    <citation type="submission" date="2021-11" db="EMBL/GenBank/DDBJ databases">
        <title>Draft genome sequence of Paenibacillus profundus YoMME, a new Gram-positive bacteria with exoelectrogenic properties.</title>
        <authorList>
            <person name="Hubenova Y."/>
            <person name="Hubenova E."/>
            <person name="Manasiev Y."/>
            <person name="Peykov S."/>
            <person name="Mitov M."/>
        </authorList>
    </citation>
    <scope>NUCLEOTIDE SEQUENCE [LARGE SCALE GENOMIC DNA]</scope>
    <source>
        <strain evidence="15 16">YoMME</strain>
    </source>
</reference>
<evidence type="ECO:0000256" key="2">
    <source>
        <dbReference type="ARBA" id="ARBA00010945"/>
    </source>
</evidence>
<evidence type="ECO:0000256" key="1">
    <source>
        <dbReference type="ARBA" id="ARBA00004496"/>
    </source>
</evidence>
<evidence type="ECO:0000256" key="12">
    <source>
        <dbReference type="ARBA" id="ARBA00049244"/>
    </source>
</evidence>
<feature type="binding site" evidence="13">
    <location>
        <position position="13"/>
    </location>
    <ligand>
        <name>Mg(2+)</name>
        <dbReference type="ChEBI" id="CHEBI:18420"/>
    </ligand>
</feature>
<keyword evidence="11 13" id="KW-0234">DNA repair</keyword>
<feature type="active site" evidence="13">
    <location>
        <position position="110"/>
    </location>
</feature>
<dbReference type="Gene3D" id="3.30.1490.100">
    <property type="entry name" value="DNA polymerase, Y-family, little finger domain"/>
    <property type="match status" value="1"/>
</dbReference>
<keyword evidence="7 13" id="KW-0479">Metal-binding</keyword>
<gene>
    <name evidence="13" type="primary">dinB</name>
    <name evidence="15" type="ORF">LQV63_01325</name>
</gene>
<evidence type="ECO:0000259" key="14">
    <source>
        <dbReference type="PROSITE" id="PS50173"/>
    </source>
</evidence>
<dbReference type="EC" id="2.7.7.7" evidence="13"/>
<feature type="site" description="Substrate discrimination" evidence="13">
    <location>
        <position position="18"/>
    </location>
</feature>
<keyword evidence="4 13" id="KW-0808">Transferase</keyword>
<keyword evidence="5 13" id="KW-0548">Nucleotidyltransferase</keyword>
<keyword evidence="3 13" id="KW-0963">Cytoplasm</keyword>
<dbReference type="Gene3D" id="1.10.150.20">
    <property type="entry name" value="5' to 3' exonuclease, C-terminal subdomain"/>
    <property type="match status" value="1"/>
</dbReference>
<dbReference type="EMBL" id="JAJNBZ010000001">
    <property type="protein sequence ID" value="MCE5167958.1"/>
    <property type="molecule type" value="Genomic_DNA"/>
</dbReference>
<accession>A0ABS8Y8B0</accession>
<keyword evidence="9 13" id="KW-0460">Magnesium</keyword>
<evidence type="ECO:0000256" key="3">
    <source>
        <dbReference type="ARBA" id="ARBA00022490"/>
    </source>
</evidence>
<dbReference type="InterPro" id="IPR017961">
    <property type="entry name" value="DNA_pol_Y-fam_little_finger"/>
</dbReference>
<evidence type="ECO:0000256" key="13">
    <source>
        <dbReference type="HAMAP-Rule" id="MF_01113"/>
    </source>
</evidence>
<organism evidence="15 16">
    <name type="scientific">Paenibacillus profundus</name>
    <dbReference type="NCBI Taxonomy" id="1173085"/>
    <lineage>
        <taxon>Bacteria</taxon>
        <taxon>Bacillati</taxon>
        <taxon>Bacillota</taxon>
        <taxon>Bacilli</taxon>
        <taxon>Bacillales</taxon>
        <taxon>Paenibacillaceae</taxon>
        <taxon>Paenibacillus</taxon>
    </lineage>
</organism>
<keyword evidence="13" id="KW-0239">DNA-directed DNA polymerase</keyword>
<dbReference type="Proteomes" id="UP001199916">
    <property type="component" value="Unassembled WGS sequence"/>
</dbReference>
<dbReference type="InterPro" id="IPR053848">
    <property type="entry name" value="IMS_HHH_1"/>
</dbReference>
<dbReference type="InterPro" id="IPR022880">
    <property type="entry name" value="DNApol_IV"/>
</dbReference>
<evidence type="ECO:0000313" key="15">
    <source>
        <dbReference type="EMBL" id="MCE5167958.1"/>
    </source>
</evidence>
<dbReference type="Gene3D" id="3.30.70.270">
    <property type="match status" value="1"/>
</dbReference>
<evidence type="ECO:0000256" key="4">
    <source>
        <dbReference type="ARBA" id="ARBA00022679"/>
    </source>
</evidence>
<keyword evidence="10 13" id="KW-0238">DNA-binding</keyword>
<evidence type="ECO:0000256" key="7">
    <source>
        <dbReference type="ARBA" id="ARBA00022723"/>
    </source>
</evidence>
<dbReference type="PANTHER" id="PTHR11076">
    <property type="entry name" value="DNA REPAIR POLYMERASE UMUC / TRANSFERASE FAMILY MEMBER"/>
    <property type="match status" value="1"/>
</dbReference>
<feature type="domain" description="UmuC" evidence="14">
    <location>
        <begin position="9"/>
        <end position="194"/>
    </location>
</feature>
<dbReference type="InterPro" id="IPR043502">
    <property type="entry name" value="DNA/RNA_pol_sf"/>
</dbReference>
<evidence type="ECO:0000256" key="6">
    <source>
        <dbReference type="ARBA" id="ARBA00022705"/>
    </source>
</evidence>
<evidence type="ECO:0000313" key="16">
    <source>
        <dbReference type="Proteomes" id="UP001199916"/>
    </source>
</evidence>
<comment type="function">
    <text evidence="13">Poorly processive, error-prone DNA polymerase involved in untargeted mutagenesis. Copies undamaged DNA at stalled replication forks, which arise in vivo from mismatched or misaligned primer ends. These misaligned primers can be extended by PolIV. Exhibits no 3'-5' exonuclease (proofreading) activity. May be involved in translesional synthesis, in conjunction with the beta clamp from PolIII.</text>
</comment>
<dbReference type="SUPFAM" id="SSF56672">
    <property type="entry name" value="DNA/RNA polymerases"/>
    <property type="match status" value="1"/>
</dbReference>
<proteinExistence type="inferred from homology"/>
<dbReference type="Pfam" id="PF11799">
    <property type="entry name" value="IMS_C"/>
    <property type="match status" value="1"/>
</dbReference>
<evidence type="ECO:0000256" key="9">
    <source>
        <dbReference type="ARBA" id="ARBA00022842"/>
    </source>
</evidence>
<evidence type="ECO:0000256" key="11">
    <source>
        <dbReference type="ARBA" id="ARBA00023204"/>
    </source>
</evidence>
<comment type="catalytic activity">
    <reaction evidence="12 13">
        <text>DNA(n) + a 2'-deoxyribonucleoside 5'-triphosphate = DNA(n+1) + diphosphate</text>
        <dbReference type="Rhea" id="RHEA:22508"/>
        <dbReference type="Rhea" id="RHEA-COMP:17339"/>
        <dbReference type="Rhea" id="RHEA-COMP:17340"/>
        <dbReference type="ChEBI" id="CHEBI:33019"/>
        <dbReference type="ChEBI" id="CHEBI:61560"/>
        <dbReference type="ChEBI" id="CHEBI:173112"/>
        <dbReference type="EC" id="2.7.7.7"/>
    </reaction>
</comment>
<keyword evidence="13" id="KW-0515">Mutator protein</keyword>
<dbReference type="InterPro" id="IPR036775">
    <property type="entry name" value="DNA_pol_Y-fam_lit_finger_sf"/>
</dbReference>
<keyword evidence="6 13" id="KW-0235">DNA replication</keyword>
<comment type="cofactor">
    <cofactor evidence="13">
        <name>Mg(2+)</name>
        <dbReference type="ChEBI" id="CHEBI:18420"/>
    </cofactor>
    <text evidence="13">Binds 2 magnesium ions per subunit.</text>
</comment>
<feature type="binding site" evidence="13">
    <location>
        <position position="109"/>
    </location>
    <ligand>
        <name>Mg(2+)</name>
        <dbReference type="ChEBI" id="CHEBI:18420"/>
    </ligand>
</feature>
<sequence>MSKPSERIIMLADCQSFYASVEKAAHPEYKNKPLVVAGDPARRSGIVLAACPLAKQHGITTAERLGEAVGKCPELVVVRPHMEEYIRVSLHITEILQSYTDLVEPYSIDEQHLDVTGSLSLFGDPETIAKRIQQQVQMETGVYTRIGISCNKVISKMACDNFAKKNANGIFTLSRQKLPDVLWPLPVHQMFMIGSRMTGHLHRMGIRTIGDLAQTPLSKLRQRWGINGEVIWRIANGIDSSSVTPGTHDRQKGIGHQMTLPRDYVMQEEIEIVILELCELVCQRCRTKGYMGQVVNVGCQGADFDRPTGFSRQMKIEDPTNITDEVYRAACMLFRRHWNGLPVRKIGVSLTGLTSSEEYQLTLFDDRERKMALERTTDWIKQKYGDTAIMRATSLKEAGQAKDRSRKIGGHYK</sequence>
<comment type="similarity">
    <text evidence="2 13">Belongs to the DNA polymerase type-Y family.</text>
</comment>
<protein>
    <recommendedName>
        <fullName evidence="13">DNA polymerase IV</fullName>
        <shortName evidence="13">Pol IV</shortName>
        <ecNumber evidence="13">2.7.7.7</ecNumber>
    </recommendedName>
</protein>
<dbReference type="Gene3D" id="3.40.1170.60">
    <property type="match status" value="1"/>
</dbReference>
<name>A0ABS8Y8B0_9BACL</name>
<evidence type="ECO:0000256" key="10">
    <source>
        <dbReference type="ARBA" id="ARBA00023125"/>
    </source>
</evidence>
<comment type="caution">
    <text evidence="15">The sequence shown here is derived from an EMBL/GenBank/DDBJ whole genome shotgun (WGS) entry which is preliminary data.</text>
</comment>
<dbReference type="NCBIfam" id="NF002848">
    <property type="entry name" value="PRK03103.1"/>
    <property type="match status" value="1"/>
</dbReference>
<comment type="subcellular location">
    <subcellularLocation>
        <location evidence="1 13">Cytoplasm</location>
    </subcellularLocation>
</comment>